<dbReference type="Proteomes" id="UP000275385">
    <property type="component" value="Unassembled WGS sequence"/>
</dbReference>
<dbReference type="Gene3D" id="3.50.50.60">
    <property type="entry name" value="FAD/NAD(P)-binding domain"/>
    <property type="match status" value="2"/>
</dbReference>
<dbReference type="AlphaFoldDB" id="A0A420YFB3"/>
<dbReference type="GO" id="GO:0050661">
    <property type="term" value="F:NADP binding"/>
    <property type="evidence" value="ECO:0007669"/>
    <property type="project" value="InterPro"/>
</dbReference>
<accession>A0A420YFB3</accession>
<dbReference type="InterPro" id="IPR020946">
    <property type="entry name" value="Flavin_mOase-like"/>
</dbReference>
<evidence type="ECO:0000256" key="2">
    <source>
        <dbReference type="ARBA" id="ARBA00022630"/>
    </source>
</evidence>
<evidence type="ECO:0000256" key="4">
    <source>
        <dbReference type="ARBA" id="ARBA00023002"/>
    </source>
</evidence>
<sequence>MTTQALPPTVPMNTEPVLKPTAAVSVSEAEITMAETDKLGGQPNGVNGHANEATPNFTLRDTTVENFRPLRAVVVGAGFSGICAAIRIPERLRNVDLTVYEKNEGIGGVWFLNKYPGLACDIPSHSYQYSFAPNPHWSKMYAPGAEIQRYLQNTAERFGATRFIKTQHRVDRCEYLADEKKWKVTVTNLATGETFEDKADVLITARGQLNEVNWPNVPGMEKFQGKLLHSAEWDDNYDFKNKKVGIIGNGSSAIQIIPSLQKLEGTKLTCFMRSPTWIAGAFGDNAMKQLGLDPSQTEFNEEQKQAFASDPAGYLATRKVIENDGNLIHDSTIRGSDMQAQLIDTFRTSMTTKLATKPDLLKTIIPAFAPGCRRLTPGVGFLEALTKPNVDVVTERISTITETGVTTTDGRHFELDALACATGFRVSEPPPFPVIGRHGQTLKDRWTPYPESYLSVAVDGFPNYFMMFGPNSAIGFGSLTKILEAETDYVCKIIRKMQKEDYASVEPLPQRVKNYSDYCQEYFKNTVYTDNCKSWYRSQGGEGDRIIGLWPGSTLHALEALRSPRWEDFMYEYVDEQSAANPLRWLGNGWSETQKNGDPSWYINPNEVDWPHEGKPEENPKYLARPWCH</sequence>
<protein>
    <recommendedName>
        <fullName evidence="7">FAD/NAD(P)-binding domain-containing protein</fullName>
    </recommendedName>
</protein>
<dbReference type="OrthoDB" id="74360at2759"/>
<dbReference type="SUPFAM" id="SSF51905">
    <property type="entry name" value="FAD/NAD(P)-binding domain"/>
    <property type="match status" value="3"/>
</dbReference>
<name>A0A420YFB3_9PEZI</name>
<keyword evidence="2" id="KW-0285">Flavoprotein</keyword>
<dbReference type="GO" id="GO:0004499">
    <property type="term" value="F:N,N-dimethylaniline monooxygenase activity"/>
    <property type="evidence" value="ECO:0007669"/>
    <property type="project" value="InterPro"/>
</dbReference>
<organism evidence="5 6">
    <name type="scientific">Coniochaeta pulveracea</name>
    <dbReference type="NCBI Taxonomy" id="177199"/>
    <lineage>
        <taxon>Eukaryota</taxon>
        <taxon>Fungi</taxon>
        <taxon>Dikarya</taxon>
        <taxon>Ascomycota</taxon>
        <taxon>Pezizomycotina</taxon>
        <taxon>Sordariomycetes</taxon>
        <taxon>Sordariomycetidae</taxon>
        <taxon>Coniochaetales</taxon>
        <taxon>Coniochaetaceae</taxon>
        <taxon>Coniochaeta</taxon>
    </lineage>
</organism>
<evidence type="ECO:0000313" key="5">
    <source>
        <dbReference type="EMBL" id="RKU46474.1"/>
    </source>
</evidence>
<gene>
    <name evidence="5" type="ORF">DL546_007909</name>
</gene>
<proteinExistence type="inferred from homology"/>
<keyword evidence="6" id="KW-1185">Reference proteome</keyword>
<dbReference type="InterPro" id="IPR036188">
    <property type="entry name" value="FAD/NAD-bd_sf"/>
</dbReference>
<dbReference type="PANTHER" id="PTHR42877">
    <property type="entry name" value="L-ORNITHINE N(5)-MONOOXYGENASE-RELATED"/>
    <property type="match status" value="1"/>
</dbReference>
<evidence type="ECO:0000313" key="6">
    <source>
        <dbReference type="Proteomes" id="UP000275385"/>
    </source>
</evidence>
<dbReference type="EMBL" id="QVQW01000014">
    <property type="protein sequence ID" value="RKU46474.1"/>
    <property type="molecule type" value="Genomic_DNA"/>
</dbReference>
<evidence type="ECO:0000256" key="1">
    <source>
        <dbReference type="ARBA" id="ARBA00010139"/>
    </source>
</evidence>
<dbReference type="GO" id="GO:0050660">
    <property type="term" value="F:flavin adenine dinucleotide binding"/>
    <property type="evidence" value="ECO:0007669"/>
    <property type="project" value="InterPro"/>
</dbReference>
<dbReference type="InterPro" id="IPR051209">
    <property type="entry name" value="FAD-bind_Monooxygenase_sf"/>
</dbReference>
<dbReference type="Pfam" id="PF00743">
    <property type="entry name" value="FMO-like"/>
    <property type="match status" value="1"/>
</dbReference>
<comment type="similarity">
    <text evidence="1">Belongs to the FAD-binding monooxygenase family.</text>
</comment>
<dbReference type="PRINTS" id="PR00469">
    <property type="entry name" value="PNDRDTASEII"/>
</dbReference>
<keyword evidence="4" id="KW-0560">Oxidoreductase</keyword>
<reference evidence="5 6" key="1">
    <citation type="submission" date="2018-08" db="EMBL/GenBank/DDBJ databases">
        <title>Draft genome of the lignicolous fungus Coniochaeta pulveracea.</title>
        <authorList>
            <person name="Borstlap C.J."/>
            <person name="De Witt R.N."/>
            <person name="Botha A."/>
            <person name="Volschenk H."/>
        </authorList>
    </citation>
    <scope>NUCLEOTIDE SEQUENCE [LARGE SCALE GENOMIC DNA]</scope>
    <source>
        <strain evidence="5 6">CAB683</strain>
    </source>
</reference>
<comment type="caution">
    <text evidence="5">The sequence shown here is derived from an EMBL/GenBank/DDBJ whole genome shotgun (WGS) entry which is preliminary data.</text>
</comment>
<evidence type="ECO:0000256" key="3">
    <source>
        <dbReference type="ARBA" id="ARBA00022827"/>
    </source>
</evidence>
<dbReference type="STRING" id="177199.A0A420YFB3"/>
<keyword evidence="3" id="KW-0274">FAD</keyword>
<evidence type="ECO:0008006" key="7">
    <source>
        <dbReference type="Google" id="ProtNLM"/>
    </source>
</evidence>
<dbReference type="PANTHER" id="PTHR42877:SF7">
    <property type="entry name" value="FLAVIN-BINDING MONOOXYGENASE-RELATED"/>
    <property type="match status" value="1"/>
</dbReference>